<dbReference type="InterPro" id="IPR025662">
    <property type="entry name" value="Sigma_54_int_dom_ATP-bd_1"/>
</dbReference>
<evidence type="ECO:0000313" key="2">
    <source>
        <dbReference type="EMBL" id="MXO47835.1"/>
    </source>
</evidence>
<dbReference type="GO" id="GO:0000155">
    <property type="term" value="F:phosphorelay sensor kinase activity"/>
    <property type="evidence" value="ECO:0007669"/>
    <property type="project" value="InterPro"/>
</dbReference>
<accession>A0A844XNU3</accession>
<dbReference type="SUPFAM" id="SSF53795">
    <property type="entry name" value="PEP carboxykinase-like"/>
    <property type="match status" value="1"/>
</dbReference>
<dbReference type="InterPro" id="IPR027417">
    <property type="entry name" value="P-loop_NTPase"/>
</dbReference>
<name>A0A844XNU3_9SPHN</name>
<comment type="caution">
    <text evidence="2">The sequence shown here is derived from an EMBL/GenBank/DDBJ whole genome shotgun (WGS) entry which is preliminary data.</text>
</comment>
<keyword evidence="3" id="KW-1185">Reference proteome</keyword>
<dbReference type="CDD" id="cd01918">
    <property type="entry name" value="HprK_C"/>
    <property type="match status" value="1"/>
</dbReference>
<evidence type="ECO:0000259" key="1">
    <source>
        <dbReference type="Pfam" id="PF07475"/>
    </source>
</evidence>
<gene>
    <name evidence="2" type="ORF">GRI69_06160</name>
</gene>
<dbReference type="EMBL" id="WTYC01000002">
    <property type="protein sequence ID" value="MXO47835.1"/>
    <property type="molecule type" value="Genomic_DNA"/>
</dbReference>
<dbReference type="OrthoDB" id="8326226at2"/>
<dbReference type="Gene3D" id="3.40.50.300">
    <property type="entry name" value="P-loop containing nucleotide triphosphate hydrolases"/>
    <property type="match status" value="1"/>
</dbReference>
<dbReference type="GO" id="GO:0005524">
    <property type="term" value="F:ATP binding"/>
    <property type="evidence" value="ECO:0007669"/>
    <property type="project" value="InterPro"/>
</dbReference>
<proteinExistence type="predicted"/>
<protein>
    <submittedName>
        <fullName evidence="2">Serine kinase</fullName>
    </submittedName>
</protein>
<dbReference type="Proteomes" id="UP000448199">
    <property type="component" value="Unassembled WGS sequence"/>
</dbReference>
<keyword evidence="2" id="KW-0418">Kinase</keyword>
<feature type="domain" description="HPr kinase/phosphorylase C-terminal" evidence="1">
    <location>
        <begin position="11"/>
        <end position="79"/>
    </location>
</feature>
<sequence length="152" mass="15597">MKTRLPNVTAVAIDGRALLIAGESGAGKSSLALALIDRGATLIGDDGLIIDEVDGHPLACPPKTTRGLLEVRNVGLVELPTCEAPIALVLQLTTLAPRYPMELAKTTLGGVGVPVLLFRPGDATQALRAEFALGKHGMAVPQAGTDDGEAAQ</sequence>
<dbReference type="InterPro" id="IPR011104">
    <property type="entry name" value="Hpr_kin/Pase_C"/>
</dbReference>
<evidence type="ECO:0000313" key="3">
    <source>
        <dbReference type="Proteomes" id="UP000448199"/>
    </source>
</evidence>
<keyword evidence="2" id="KW-0808">Transferase</keyword>
<dbReference type="PROSITE" id="PS00675">
    <property type="entry name" value="SIGMA54_INTERACT_1"/>
    <property type="match status" value="1"/>
</dbReference>
<dbReference type="Pfam" id="PF07475">
    <property type="entry name" value="Hpr_kinase_C"/>
    <property type="match status" value="1"/>
</dbReference>
<reference evidence="2 3" key="1">
    <citation type="submission" date="2019-12" db="EMBL/GenBank/DDBJ databases">
        <title>Genomic-based taxomic classification of the family Erythrobacteraceae.</title>
        <authorList>
            <person name="Xu L."/>
        </authorList>
    </citation>
    <scope>NUCLEOTIDE SEQUENCE [LARGE SCALE GENOMIC DNA]</scope>
    <source>
        <strain evidence="2 3">DSM 17792</strain>
    </source>
</reference>
<dbReference type="RefSeq" id="WP_160727379.1">
    <property type="nucleotide sequence ID" value="NZ_WTYC01000002.1"/>
</dbReference>
<dbReference type="GO" id="GO:0006109">
    <property type="term" value="P:regulation of carbohydrate metabolic process"/>
    <property type="evidence" value="ECO:0007669"/>
    <property type="project" value="InterPro"/>
</dbReference>
<dbReference type="AlphaFoldDB" id="A0A844XNU3"/>
<organism evidence="2 3">
    <name type="scientific">Qipengyuania vulgaris</name>
    <dbReference type="NCBI Taxonomy" id="291985"/>
    <lineage>
        <taxon>Bacteria</taxon>
        <taxon>Pseudomonadati</taxon>
        <taxon>Pseudomonadota</taxon>
        <taxon>Alphaproteobacteria</taxon>
        <taxon>Sphingomonadales</taxon>
        <taxon>Erythrobacteraceae</taxon>
        <taxon>Qipengyuania</taxon>
    </lineage>
</organism>